<comment type="subcellular location">
    <subcellularLocation>
        <location evidence="1">Cytoplasm</location>
    </subcellularLocation>
</comment>
<dbReference type="GO" id="GO:0007015">
    <property type="term" value="P:actin filament organization"/>
    <property type="evidence" value="ECO:0007669"/>
    <property type="project" value="TreeGrafter"/>
</dbReference>
<dbReference type="Pfam" id="PF00063">
    <property type="entry name" value="Myosin_head"/>
    <property type="match status" value="1"/>
</dbReference>
<dbReference type="InterPro" id="IPR027417">
    <property type="entry name" value="P-loop_NTPase"/>
</dbReference>
<gene>
    <name evidence="10" type="ORF">P879_04780</name>
</gene>
<evidence type="ECO:0000256" key="6">
    <source>
        <dbReference type="ARBA" id="ARBA00023175"/>
    </source>
</evidence>
<keyword evidence="11" id="KW-1185">Reference proteome</keyword>
<keyword evidence="6 8" id="KW-0505">Motor protein</keyword>
<comment type="similarity">
    <text evidence="8">Belongs to the TRAFAC class myosin-kinesin ATPase superfamily. Myosin family.</text>
</comment>
<dbReference type="InterPro" id="IPR000048">
    <property type="entry name" value="IQ_motif_EF-hand-BS"/>
</dbReference>
<dbReference type="GO" id="GO:0016459">
    <property type="term" value="C:myosin complex"/>
    <property type="evidence" value="ECO:0007669"/>
    <property type="project" value="UniProtKB-KW"/>
</dbReference>
<comment type="caution">
    <text evidence="10">The sequence shown here is derived from an EMBL/GenBank/DDBJ whole genome shotgun (WGS) entry which is preliminary data.</text>
</comment>
<dbReference type="CDD" id="cd23767">
    <property type="entry name" value="IQCD"/>
    <property type="match status" value="1"/>
</dbReference>
<dbReference type="PRINTS" id="PR00193">
    <property type="entry name" value="MYOSINHEAVY"/>
</dbReference>
<dbReference type="SUPFAM" id="SSF52540">
    <property type="entry name" value="P-loop containing nucleoside triphosphate hydrolases"/>
    <property type="match status" value="1"/>
</dbReference>
<evidence type="ECO:0000256" key="4">
    <source>
        <dbReference type="ARBA" id="ARBA00022840"/>
    </source>
</evidence>
<evidence type="ECO:0000313" key="11">
    <source>
        <dbReference type="Proteomes" id="UP000699462"/>
    </source>
</evidence>
<feature type="domain" description="Myosin motor" evidence="9">
    <location>
        <begin position="64"/>
        <end position="759"/>
    </location>
</feature>
<dbReference type="GO" id="GO:0016020">
    <property type="term" value="C:membrane"/>
    <property type="evidence" value="ECO:0007669"/>
    <property type="project" value="TreeGrafter"/>
</dbReference>
<evidence type="ECO:0000259" key="9">
    <source>
        <dbReference type="PROSITE" id="PS51456"/>
    </source>
</evidence>
<keyword evidence="7 8" id="KW-0009">Actin-binding</keyword>
<organism evidence="10 11">
    <name type="scientific">Paragonimus westermani</name>
    <dbReference type="NCBI Taxonomy" id="34504"/>
    <lineage>
        <taxon>Eukaryota</taxon>
        <taxon>Metazoa</taxon>
        <taxon>Spiralia</taxon>
        <taxon>Lophotrochozoa</taxon>
        <taxon>Platyhelminthes</taxon>
        <taxon>Trematoda</taxon>
        <taxon>Digenea</taxon>
        <taxon>Plagiorchiida</taxon>
        <taxon>Troglotremata</taxon>
        <taxon>Troglotrematidae</taxon>
        <taxon>Paragonimus</taxon>
    </lineage>
</organism>
<dbReference type="GO" id="GO:0005737">
    <property type="term" value="C:cytoplasm"/>
    <property type="evidence" value="ECO:0007669"/>
    <property type="project" value="UniProtKB-SubCell"/>
</dbReference>
<name>A0A8T0DN16_9TREM</name>
<feature type="binding site" evidence="8">
    <location>
        <begin position="157"/>
        <end position="164"/>
    </location>
    <ligand>
        <name>ATP</name>
        <dbReference type="ChEBI" id="CHEBI:30616"/>
    </ligand>
</feature>
<dbReference type="InterPro" id="IPR036961">
    <property type="entry name" value="Kinesin_motor_dom_sf"/>
</dbReference>
<protein>
    <recommendedName>
        <fullName evidence="9">Myosin motor domain-containing protein</fullName>
    </recommendedName>
</protein>
<keyword evidence="4 8" id="KW-0067">ATP-binding</keyword>
<dbReference type="AlphaFoldDB" id="A0A8T0DN16"/>
<dbReference type="OrthoDB" id="312459at2759"/>
<feature type="region of interest" description="Actin-binding" evidence="8">
    <location>
        <begin position="625"/>
        <end position="647"/>
    </location>
</feature>
<dbReference type="Pfam" id="PF00612">
    <property type="entry name" value="IQ"/>
    <property type="match status" value="1"/>
</dbReference>
<dbReference type="Gene3D" id="3.40.850.10">
    <property type="entry name" value="Kinesin motor domain"/>
    <property type="match status" value="1"/>
</dbReference>
<dbReference type="SMART" id="SM00242">
    <property type="entry name" value="MYSc"/>
    <property type="match status" value="1"/>
</dbReference>
<dbReference type="GO" id="GO:0051015">
    <property type="term" value="F:actin filament binding"/>
    <property type="evidence" value="ECO:0007669"/>
    <property type="project" value="TreeGrafter"/>
</dbReference>
<dbReference type="PANTHER" id="PTHR13140:SF709">
    <property type="entry name" value="UNCONVENTIONAL MYOSIN-XV"/>
    <property type="match status" value="1"/>
</dbReference>
<dbReference type="Gene3D" id="1.10.10.820">
    <property type="match status" value="1"/>
</dbReference>
<dbReference type="CDD" id="cd00124">
    <property type="entry name" value="MYSc"/>
    <property type="match status" value="1"/>
</dbReference>
<evidence type="ECO:0000256" key="8">
    <source>
        <dbReference type="PROSITE-ProRule" id="PRU00782"/>
    </source>
</evidence>
<evidence type="ECO:0000256" key="3">
    <source>
        <dbReference type="ARBA" id="ARBA00022741"/>
    </source>
</evidence>
<keyword evidence="5 8" id="KW-0518">Myosin</keyword>
<dbReference type="Gene3D" id="1.20.5.4820">
    <property type="match status" value="1"/>
</dbReference>
<dbReference type="FunFam" id="3.40.850.10:FF:000008">
    <property type="entry name" value="Putative unconventional myosin-IXa"/>
    <property type="match status" value="1"/>
</dbReference>
<dbReference type="GO" id="GO:0000146">
    <property type="term" value="F:microfilament motor activity"/>
    <property type="evidence" value="ECO:0007669"/>
    <property type="project" value="TreeGrafter"/>
</dbReference>
<dbReference type="SMART" id="SM00015">
    <property type="entry name" value="IQ"/>
    <property type="match status" value="1"/>
</dbReference>
<dbReference type="PROSITE" id="PS50096">
    <property type="entry name" value="IQ"/>
    <property type="match status" value="1"/>
</dbReference>
<dbReference type="Gene3D" id="1.20.120.720">
    <property type="entry name" value="Myosin VI head, motor domain, U50 subdomain"/>
    <property type="match status" value="1"/>
</dbReference>
<dbReference type="GO" id="GO:0005524">
    <property type="term" value="F:ATP binding"/>
    <property type="evidence" value="ECO:0007669"/>
    <property type="project" value="UniProtKB-UniRule"/>
</dbReference>
<dbReference type="Proteomes" id="UP000699462">
    <property type="component" value="Unassembled WGS sequence"/>
</dbReference>
<dbReference type="PROSITE" id="PS51456">
    <property type="entry name" value="MYOSIN_MOTOR"/>
    <property type="match status" value="1"/>
</dbReference>
<evidence type="ECO:0000256" key="7">
    <source>
        <dbReference type="ARBA" id="ARBA00023203"/>
    </source>
</evidence>
<sequence>MSGRYAAGEKVLFVDENAGGHLVGVVLEEVSKGIRVKTTSENKEKMLVVPFKNILRDCPVQKKVDVDNMILLTDLSAFTILENLKYRYYNSKIYTYIGNIVITVNPYKDLLIDGPEVMLHYFNHLMSAVPPHLYGLAELIYQAAVHDEHNQVVIISGESGSGKTEAFKRITRYLAVASEPRATSMSSIARRVLESTPVLESFGNATTLRNDNSSRFGKYVEIYFANAIIIGAKITNFLLEKSRIVRQSEKERNYHVFYEFLSSLDNSNKQLHHLQSVEDYDYLVHGQKLSYTSHSDPDGLAVLLEAWRTLGLPTEEIDLCLRIISAILHLGNLKFVANPDGEKCSIANPKVTEIVASEMGVNTEEFNRVITMKLTETTRESLWSPVRDSQARVNRDSIAKQIYSEFFDRLVAMLNDRLSPPSSQEMDAKTKIHTVGLLDIYGFENFPNNSLEQLCINYTNENLQRFFNFYIFELEQEEYVKEGIDWQYIKFPDNQPIITLIAGKPNGIFHICNDEASMAAGTDESFMQKCQYYHRDHPNFEVPRLGRNDLFVIVHFAGQINYNIHGFVDKNRDQMRAEVLSLLIRSKQPAVASMFRNVHARRANTSTAGPRLKSPMVLATFNSSLQELMEKMKQNRPHFVRCIKPNMDKQPMVFEDSIVLDQLRYTGVLEATRIRKSGFPVRPDYQAFVRNYGFLLTKEQHQQMLTLRSSVEAARYLLSHISISIGQNGCPSRGADYEFGHNRLFMRNQLAVNLEALRSLIQNRSARTIQQAWRRRGDGLYERARHNAAKVIQSYYRGYLARRQNPDLAQYTAGRVMIPQDDEKEEQPRELTDLEILRLEIPSDLAYVLEERNNDSHVTMLPLQTLFNIYLLILAGDP</sequence>
<dbReference type="PANTHER" id="PTHR13140">
    <property type="entry name" value="MYOSIN"/>
    <property type="match status" value="1"/>
</dbReference>
<dbReference type="EMBL" id="JTDF01002247">
    <property type="protein sequence ID" value="KAF8569030.1"/>
    <property type="molecule type" value="Genomic_DNA"/>
</dbReference>
<accession>A0A8T0DN16</accession>
<dbReference type="InterPro" id="IPR001609">
    <property type="entry name" value="Myosin_head_motor_dom-like"/>
</dbReference>
<evidence type="ECO:0000256" key="2">
    <source>
        <dbReference type="ARBA" id="ARBA00022490"/>
    </source>
</evidence>
<evidence type="ECO:0000313" key="10">
    <source>
        <dbReference type="EMBL" id="KAF8569030.1"/>
    </source>
</evidence>
<evidence type="ECO:0000256" key="5">
    <source>
        <dbReference type="ARBA" id="ARBA00023123"/>
    </source>
</evidence>
<keyword evidence="2" id="KW-0963">Cytoplasm</keyword>
<dbReference type="Gene3D" id="1.20.58.530">
    <property type="match status" value="1"/>
</dbReference>
<keyword evidence="3 8" id="KW-0547">Nucleotide-binding</keyword>
<evidence type="ECO:0000256" key="1">
    <source>
        <dbReference type="ARBA" id="ARBA00004496"/>
    </source>
</evidence>
<proteinExistence type="inferred from homology"/>
<reference evidence="10 11" key="1">
    <citation type="submission" date="2019-07" db="EMBL/GenBank/DDBJ databases">
        <title>Annotation for the trematode Paragonimus westermani.</title>
        <authorList>
            <person name="Choi Y.-J."/>
        </authorList>
    </citation>
    <scope>NUCLEOTIDE SEQUENCE [LARGE SCALE GENOMIC DNA]</scope>
    <source>
        <strain evidence="10">180907_Pwestermani</strain>
    </source>
</reference>